<feature type="region of interest" description="G1" evidence="8">
    <location>
        <begin position="16"/>
        <end position="23"/>
    </location>
</feature>
<dbReference type="PROSITE" id="PS51713">
    <property type="entry name" value="G_ERA"/>
    <property type="match status" value="1"/>
</dbReference>
<feature type="binding site" evidence="7">
    <location>
        <begin position="63"/>
        <end position="67"/>
    </location>
    <ligand>
        <name>GTP</name>
        <dbReference type="ChEBI" id="CHEBI:37565"/>
    </ligand>
</feature>
<evidence type="ECO:0000313" key="13">
    <source>
        <dbReference type="Proteomes" id="UP001522905"/>
    </source>
</evidence>
<feature type="region of interest" description="G5" evidence="8">
    <location>
        <begin position="154"/>
        <end position="156"/>
    </location>
</feature>
<comment type="similarity">
    <text evidence="1 7 8 9">Belongs to the TRAFAC class TrmE-Era-EngA-EngB-Septin-like GTPase superfamily. Era GTPase family.</text>
</comment>
<comment type="subunit">
    <text evidence="7">Monomer.</text>
</comment>
<dbReference type="Proteomes" id="UP001522905">
    <property type="component" value="Unassembled WGS sequence"/>
</dbReference>
<keyword evidence="4 7" id="KW-0547">Nucleotide-binding</keyword>
<dbReference type="InterPro" id="IPR004044">
    <property type="entry name" value="KH_dom_type_2"/>
</dbReference>
<feature type="domain" description="Era-type G" evidence="11">
    <location>
        <begin position="8"/>
        <end position="175"/>
    </location>
</feature>
<evidence type="ECO:0000256" key="9">
    <source>
        <dbReference type="RuleBase" id="RU003761"/>
    </source>
</evidence>
<comment type="subcellular location">
    <subcellularLocation>
        <location evidence="7">Cytoplasm</location>
    </subcellularLocation>
    <subcellularLocation>
        <location evidence="7">Cell membrane</location>
        <topology evidence="7">Peripheral membrane protein</topology>
    </subcellularLocation>
</comment>
<keyword evidence="7" id="KW-1003">Cell membrane</keyword>
<organism evidence="12 13">
    <name type="scientific">Apilactobacillus xinyiensis</name>
    <dbReference type="NCBI Taxonomy" id="2841032"/>
    <lineage>
        <taxon>Bacteria</taxon>
        <taxon>Bacillati</taxon>
        <taxon>Bacillota</taxon>
        <taxon>Bacilli</taxon>
        <taxon>Lactobacillales</taxon>
        <taxon>Lactobacillaceae</taxon>
        <taxon>Apilactobacillus</taxon>
    </lineage>
</organism>
<dbReference type="InterPro" id="IPR030388">
    <property type="entry name" value="G_ERA_dom"/>
</dbReference>
<comment type="caution">
    <text evidence="12">The sequence shown here is derived from an EMBL/GenBank/DDBJ whole genome shotgun (WGS) entry which is preliminary data.</text>
</comment>
<dbReference type="PANTHER" id="PTHR42698">
    <property type="entry name" value="GTPASE ERA"/>
    <property type="match status" value="1"/>
</dbReference>
<keyword evidence="7" id="KW-0699">rRNA-binding</keyword>
<evidence type="ECO:0000313" key="12">
    <source>
        <dbReference type="EMBL" id="MCK8624063.1"/>
    </source>
</evidence>
<keyword evidence="6 7" id="KW-0342">GTP-binding</keyword>
<evidence type="ECO:0000256" key="5">
    <source>
        <dbReference type="ARBA" id="ARBA00022884"/>
    </source>
</evidence>
<dbReference type="CDD" id="cd22534">
    <property type="entry name" value="KH-II_Era"/>
    <property type="match status" value="1"/>
</dbReference>
<dbReference type="SUPFAM" id="SSF52540">
    <property type="entry name" value="P-loop containing nucleoside triphosphate hydrolases"/>
    <property type="match status" value="1"/>
</dbReference>
<name>A0ABT0HZQ8_9LACO</name>
<evidence type="ECO:0000256" key="3">
    <source>
        <dbReference type="ARBA" id="ARBA00022517"/>
    </source>
</evidence>
<comment type="function">
    <text evidence="7">An essential GTPase that binds both GDP and GTP, with rapid nucleotide exchange. Plays a role in 16S rRNA processing and 30S ribosomal subunit biogenesis and possibly also in cell cycle regulation and energy metabolism.</text>
</comment>
<feature type="domain" description="KH type-2" evidence="10">
    <location>
        <begin position="206"/>
        <end position="283"/>
    </location>
</feature>
<dbReference type="PRINTS" id="PR00326">
    <property type="entry name" value="GTP1OBG"/>
</dbReference>
<dbReference type="InterPro" id="IPR005662">
    <property type="entry name" value="GTPase_Era-like"/>
</dbReference>
<dbReference type="InterPro" id="IPR027417">
    <property type="entry name" value="P-loop_NTPase"/>
</dbReference>
<sequence length="302" mass="34180">MNDNKEFRSGFVAIVGRPNVGKSTFLNRIIGQKIAIMSDKAQTTRNKIQGVYTTDDAQIVFLDTPGIHKPINKLDDFMEDSALSALNEVDAVLFMVSATETRGAGDNFIIDKLKKVDKPIYLLINKIDDINPNKLLDIMDTYKNALDWSEVFPISALQGNNVDELLDNLEHKLPEGPQYYPEDQVTDHPERFIVSELIREKILMLTRQEIPYSVAVEVQSMKAQDNEKVHIEATIIVERDGQKGIVIGKKGAMLKKIGTLARQDIEDLLGSKVFLELWVKVQPGWRDKSSMLKSLGYRKDNY</sequence>
<gene>
    <name evidence="7 12" type="primary">era</name>
    <name evidence="12" type="ORF">LNP07_00805</name>
</gene>
<dbReference type="InterPro" id="IPR006073">
    <property type="entry name" value="GTP-bd"/>
</dbReference>
<keyword evidence="7" id="KW-0963">Cytoplasm</keyword>
<evidence type="ECO:0000256" key="1">
    <source>
        <dbReference type="ARBA" id="ARBA00007921"/>
    </source>
</evidence>
<evidence type="ECO:0000259" key="11">
    <source>
        <dbReference type="PROSITE" id="PS51713"/>
    </source>
</evidence>
<dbReference type="HAMAP" id="MF_00367">
    <property type="entry name" value="GTPase_Era"/>
    <property type="match status" value="1"/>
</dbReference>
<feature type="region of interest" description="G4" evidence="8">
    <location>
        <begin position="125"/>
        <end position="128"/>
    </location>
</feature>
<dbReference type="RefSeq" id="WP_220727775.1">
    <property type="nucleotide sequence ID" value="NZ_BPLM01000001.1"/>
</dbReference>
<dbReference type="NCBIfam" id="NF000908">
    <property type="entry name" value="PRK00089.1"/>
    <property type="match status" value="1"/>
</dbReference>
<dbReference type="InterPro" id="IPR009019">
    <property type="entry name" value="KH_sf_prok-type"/>
</dbReference>
<feature type="region of interest" description="G3" evidence="8">
    <location>
        <begin position="63"/>
        <end position="66"/>
    </location>
</feature>
<reference evidence="12 13" key="1">
    <citation type="submission" date="2021-11" db="EMBL/GenBank/DDBJ databases">
        <title>Comparative genomics of bee honey and flower isolates.</title>
        <authorList>
            <person name="Bechtner J.D."/>
            <person name="Gallus M.K."/>
            <person name="Ehrmann M."/>
        </authorList>
    </citation>
    <scope>NUCLEOTIDE SEQUENCE [LARGE SCALE GENOMIC DNA]</scope>
    <source>
        <strain evidence="12 13">M161</strain>
    </source>
</reference>
<feature type="region of interest" description="G2" evidence="8">
    <location>
        <begin position="42"/>
        <end position="46"/>
    </location>
</feature>
<keyword evidence="3 7" id="KW-0690">Ribosome biogenesis</keyword>
<keyword evidence="5 7" id="KW-0694">RNA-binding</keyword>
<feature type="binding site" evidence="7">
    <location>
        <begin position="16"/>
        <end position="23"/>
    </location>
    <ligand>
        <name>GTP</name>
        <dbReference type="ChEBI" id="CHEBI:37565"/>
    </ligand>
</feature>
<dbReference type="EMBL" id="JAJIAO010000001">
    <property type="protein sequence ID" value="MCK8624063.1"/>
    <property type="molecule type" value="Genomic_DNA"/>
</dbReference>
<evidence type="ECO:0000256" key="4">
    <source>
        <dbReference type="ARBA" id="ARBA00022741"/>
    </source>
</evidence>
<keyword evidence="13" id="KW-1185">Reference proteome</keyword>
<evidence type="ECO:0000256" key="2">
    <source>
        <dbReference type="ARBA" id="ARBA00020484"/>
    </source>
</evidence>
<dbReference type="InterPro" id="IPR015946">
    <property type="entry name" value="KH_dom-like_a/b"/>
</dbReference>
<dbReference type="NCBIfam" id="TIGR00231">
    <property type="entry name" value="small_GTP"/>
    <property type="match status" value="1"/>
</dbReference>
<feature type="binding site" evidence="7">
    <location>
        <begin position="125"/>
        <end position="128"/>
    </location>
    <ligand>
        <name>GTP</name>
        <dbReference type="ChEBI" id="CHEBI:37565"/>
    </ligand>
</feature>
<evidence type="ECO:0000256" key="6">
    <source>
        <dbReference type="ARBA" id="ARBA00023134"/>
    </source>
</evidence>
<proteinExistence type="inferred from homology"/>
<protein>
    <recommendedName>
        <fullName evidence="2 7">GTPase Era</fullName>
    </recommendedName>
</protein>
<evidence type="ECO:0000256" key="7">
    <source>
        <dbReference type="HAMAP-Rule" id="MF_00367"/>
    </source>
</evidence>
<dbReference type="NCBIfam" id="TIGR00436">
    <property type="entry name" value="era"/>
    <property type="match status" value="1"/>
</dbReference>
<dbReference type="CDD" id="cd04163">
    <property type="entry name" value="Era"/>
    <property type="match status" value="1"/>
</dbReference>
<dbReference type="PROSITE" id="PS50823">
    <property type="entry name" value="KH_TYPE_2"/>
    <property type="match status" value="1"/>
</dbReference>
<dbReference type="Gene3D" id="3.40.50.300">
    <property type="entry name" value="P-loop containing nucleotide triphosphate hydrolases"/>
    <property type="match status" value="1"/>
</dbReference>
<evidence type="ECO:0000256" key="8">
    <source>
        <dbReference type="PROSITE-ProRule" id="PRU01050"/>
    </source>
</evidence>
<keyword evidence="7" id="KW-0472">Membrane</keyword>
<dbReference type="Pfam" id="PF01926">
    <property type="entry name" value="MMR_HSR1"/>
    <property type="match status" value="1"/>
</dbReference>
<dbReference type="Gene3D" id="3.30.300.20">
    <property type="match status" value="1"/>
</dbReference>
<dbReference type="InterPro" id="IPR005225">
    <property type="entry name" value="Small_GTP-bd"/>
</dbReference>
<evidence type="ECO:0000259" key="10">
    <source>
        <dbReference type="PROSITE" id="PS50823"/>
    </source>
</evidence>
<dbReference type="SUPFAM" id="SSF54814">
    <property type="entry name" value="Prokaryotic type KH domain (KH-domain type II)"/>
    <property type="match status" value="1"/>
</dbReference>
<accession>A0ABT0HZQ8</accession>
<dbReference type="PANTHER" id="PTHR42698:SF1">
    <property type="entry name" value="GTPASE ERA, MITOCHONDRIAL"/>
    <property type="match status" value="1"/>
</dbReference>
<dbReference type="Pfam" id="PF07650">
    <property type="entry name" value="KH_2"/>
    <property type="match status" value="1"/>
</dbReference>